<keyword evidence="2" id="KW-1003">Cell membrane</keyword>
<organism evidence="8 9">
    <name type="scientific">Sutcliffiella cohnii</name>
    <dbReference type="NCBI Taxonomy" id="33932"/>
    <lineage>
        <taxon>Bacteria</taxon>
        <taxon>Bacillati</taxon>
        <taxon>Bacillota</taxon>
        <taxon>Bacilli</taxon>
        <taxon>Bacillales</taxon>
        <taxon>Bacillaceae</taxon>
        <taxon>Sutcliffiella</taxon>
    </lineage>
</organism>
<dbReference type="KEGG" id="bcoh:BC6307_19560"/>
<dbReference type="Pfam" id="PF04024">
    <property type="entry name" value="PspC"/>
    <property type="match status" value="1"/>
</dbReference>
<keyword evidence="4 6" id="KW-1133">Transmembrane helix</keyword>
<dbReference type="RefSeq" id="WP_066421709.1">
    <property type="nucleotide sequence ID" value="NZ_CP018866.1"/>
</dbReference>
<evidence type="ECO:0000256" key="2">
    <source>
        <dbReference type="ARBA" id="ARBA00022475"/>
    </source>
</evidence>
<dbReference type="InterPro" id="IPR052027">
    <property type="entry name" value="PspC"/>
</dbReference>
<keyword evidence="9" id="KW-1185">Reference proteome</keyword>
<evidence type="ECO:0000256" key="4">
    <source>
        <dbReference type="ARBA" id="ARBA00022989"/>
    </source>
</evidence>
<evidence type="ECO:0000256" key="6">
    <source>
        <dbReference type="SAM" id="Phobius"/>
    </source>
</evidence>
<evidence type="ECO:0000313" key="8">
    <source>
        <dbReference type="EMBL" id="AST93300.1"/>
    </source>
</evidence>
<dbReference type="GO" id="GO:0005886">
    <property type="term" value="C:plasma membrane"/>
    <property type="evidence" value="ECO:0007669"/>
    <property type="project" value="UniProtKB-SubCell"/>
</dbReference>
<sequence length="66" mass="7294">MKKLLRSKTDRKLAGVLGGLANYMGMDSTLLRVIFVIIAILTSGFPLLVTYLILVFIMPNEGDTYS</sequence>
<dbReference type="InterPro" id="IPR007168">
    <property type="entry name" value="Phageshock_PspC_N"/>
</dbReference>
<proteinExistence type="predicted"/>
<evidence type="ECO:0000256" key="3">
    <source>
        <dbReference type="ARBA" id="ARBA00022692"/>
    </source>
</evidence>
<reference evidence="8 9" key="1">
    <citation type="submission" date="2016-12" db="EMBL/GenBank/DDBJ databases">
        <title>The whole genome sequencing and assembly of Bacillus cohnii DSM 6307T strain.</title>
        <authorList>
            <person name="Lee Y.-J."/>
            <person name="Yi H."/>
            <person name="Bahn Y.-S."/>
            <person name="Kim J.F."/>
            <person name="Lee D.-W."/>
        </authorList>
    </citation>
    <scope>NUCLEOTIDE SEQUENCE [LARGE SCALE GENOMIC DNA]</scope>
    <source>
        <strain evidence="8 9">DSM 6307</strain>
    </source>
</reference>
<keyword evidence="5 6" id="KW-0472">Membrane</keyword>
<keyword evidence="3 6" id="KW-0812">Transmembrane</keyword>
<evidence type="ECO:0000256" key="1">
    <source>
        <dbReference type="ARBA" id="ARBA00004162"/>
    </source>
</evidence>
<dbReference type="EMBL" id="CP018866">
    <property type="protein sequence ID" value="AST93300.1"/>
    <property type="molecule type" value="Genomic_DNA"/>
</dbReference>
<feature type="domain" description="Phage shock protein PspC N-terminal" evidence="7">
    <location>
        <begin position="2"/>
        <end position="61"/>
    </location>
</feature>
<dbReference type="PANTHER" id="PTHR33885:SF3">
    <property type="entry name" value="PHAGE SHOCK PROTEIN C"/>
    <property type="match status" value="1"/>
</dbReference>
<accession>A0A223KV02</accession>
<gene>
    <name evidence="8" type="ORF">BC6307_19560</name>
</gene>
<evidence type="ECO:0000256" key="5">
    <source>
        <dbReference type="ARBA" id="ARBA00023136"/>
    </source>
</evidence>
<dbReference type="PANTHER" id="PTHR33885">
    <property type="entry name" value="PHAGE SHOCK PROTEIN C"/>
    <property type="match status" value="1"/>
</dbReference>
<evidence type="ECO:0000259" key="7">
    <source>
        <dbReference type="Pfam" id="PF04024"/>
    </source>
</evidence>
<dbReference type="STRING" id="1314751.GCA_001591425_04893"/>
<feature type="transmembrane region" description="Helical" evidence="6">
    <location>
        <begin position="33"/>
        <end position="58"/>
    </location>
</feature>
<dbReference type="Proteomes" id="UP000215224">
    <property type="component" value="Chromosome"/>
</dbReference>
<evidence type="ECO:0000313" key="9">
    <source>
        <dbReference type="Proteomes" id="UP000215224"/>
    </source>
</evidence>
<comment type="subcellular location">
    <subcellularLocation>
        <location evidence="1">Cell membrane</location>
        <topology evidence="1">Single-pass membrane protein</topology>
    </subcellularLocation>
</comment>
<name>A0A223KV02_9BACI</name>
<protein>
    <recommendedName>
        <fullName evidence="7">Phage shock protein PspC N-terminal domain-containing protein</fullName>
    </recommendedName>
</protein>
<dbReference type="AlphaFoldDB" id="A0A223KV02"/>